<evidence type="ECO:0000259" key="8">
    <source>
        <dbReference type="SMART" id="SM00244"/>
    </source>
</evidence>
<comment type="caution">
    <text evidence="9">The sequence shown here is derived from an EMBL/GenBank/DDBJ whole genome shotgun (WGS) entry which is preliminary data.</text>
</comment>
<gene>
    <name evidence="9" type="ORF">MUB46_12390</name>
</gene>
<dbReference type="InterPro" id="IPR010200">
    <property type="entry name" value="HflC"/>
</dbReference>
<dbReference type="EMBL" id="JALIDZ010000005">
    <property type="protein sequence ID" value="MCT8972656.1"/>
    <property type="molecule type" value="Genomic_DNA"/>
</dbReference>
<evidence type="ECO:0000256" key="2">
    <source>
        <dbReference type="ARBA" id="ARBA00007862"/>
    </source>
</evidence>
<keyword evidence="5 7" id="KW-0472">Membrane</keyword>
<dbReference type="Proteomes" id="UP001320898">
    <property type="component" value="Unassembled WGS sequence"/>
</dbReference>
<dbReference type="CDD" id="cd03405">
    <property type="entry name" value="SPFH_HflC"/>
    <property type="match status" value="1"/>
</dbReference>
<evidence type="ECO:0000256" key="1">
    <source>
        <dbReference type="ARBA" id="ARBA00004167"/>
    </source>
</evidence>
<dbReference type="AlphaFoldDB" id="A0AAW5QX66"/>
<dbReference type="GO" id="GO:0016020">
    <property type="term" value="C:membrane"/>
    <property type="evidence" value="ECO:0007669"/>
    <property type="project" value="UniProtKB-SubCell"/>
</dbReference>
<dbReference type="InterPro" id="IPR001107">
    <property type="entry name" value="Band_7"/>
</dbReference>
<keyword evidence="3 7" id="KW-0812">Transmembrane</keyword>
<evidence type="ECO:0000313" key="10">
    <source>
        <dbReference type="Proteomes" id="UP001320898"/>
    </source>
</evidence>
<keyword evidence="10" id="KW-1185">Reference proteome</keyword>
<evidence type="ECO:0000313" key="9">
    <source>
        <dbReference type="EMBL" id="MCT8972656.1"/>
    </source>
</evidence>
<comment type="subcellular location">
    <subcellularLocation>
        <location evidence="1">Membrane</location>
        <topology evidence="1">Single-pass membrane protein</topology>
    </subcellularLocation>
</comment>
<dbReference type="PIRSF" id="PIRSF005651">
    <property type="entry name" value="HflC"/>
    <property type="match status" value="1"/>
</dbReference>
<evidence type="ECO:0000256" key="3">
    <source>
        <dbReference type="ARBA" id="ARBA00022692"/>
    </source>
</evidence>
<dbReference type="PANTHER" id="PTHR42911:SF1">
    <property type="entry name" value="MODULATOR OF FTSH PROTEASE HFLC"/>
    <property type="match status" value="1"/>
</dbReference>
<dbReference type="Pfam" id="PF01145">
    <property type="entry name" value="Band_7"/>
    <property type="match status" value="1"/>
</dbReference>
<evidence type="ECO:0000256" key="4">
    <source>
        <dbReference type="ARBA" id="ARBA00022989"/>
    </source>
</evidence>
<comment type="similarity">
    <text evidence="2 6">Belongs to the band 7/mec-2 family. HflC subfamily.</text>
</comment>
<keyword evidence="9" id="KW-0645">Protease</keyword>
<dbReference type="InterPro" id="IPR001972">
    <property type="entry name" value="Stomatin_HflK_fam"/>
</dbReference>
<sequence>MNRSFLIGFLVLIVIGLVALYSSLFTVYQTQQALVLRFGEPLRTISEPGLHWKVPIADNVVFLDKRILDLDSPVQEVIASDQKRLVVDAFARYRITNPLVFYQSIGNIRDANSRLSTILNSAVRRVLGDATFFAVVRDDRPQLMAQITSQMNREAQSFGITVVDVRIRRADLPQANSEAIFRRMQTERQQEAAQIRAVGEEQARRIRSRADRDATVIVAEANRESEQIRGLGDAERSGIFAEAFNQDPDFFAFYRSMQAYDQALAQQDTRFLLSPNSDFFRYFGTPFGAERRPGIGGPPAAPTQ</sequence>
<dbReference type="SUPFAM" id="SSF117892">
    <property type="entry name" value="Band 7/SPFH domain"/>
    <property type="match status" value="1"/>
</dbReference>
<evidence type="ECO:0000256" key="7">
    <source>
        <dbReference type="SAM" id="Phobius"/>
    </source>
</evidence>
<dbReference type="GO" id="GO:0008233">
    <property type="term" value="F:peptidase activity"/>
    <property type="evidence" value="ECO:0007669"/>
    <property type="project" value="UniProtKB-KW"/>
</dbReference>
<protein>
    <recommendedName>
        <fullName evidence="6">Protein HflC</fullName>
    </recommendedName>
</protein>
<dbReference type="PANTHER" id="PTHR42911">
    <property type="entry name" value="MODULATOR OF FTSH PROTEASE HFLC"/>
    <property type="match status" value="1"/>
</dbReference>
<dbReference type="GO" id="GO:0006508">
    <property type="term" value="P:proteolysis"/>
    <property type="evidence" value="ECO:0007669"/>
    <property type="project" value="UniProtKB-KW"/>
</dbReference>
<keyword evidence="4 7" id="KW-1133">Transmembrane helix</keyword>
<reference evidence="9 10" key="1">
    <citation type="submission" date="2022-04" db="EMBL/GenBank/DDBJ databases">
        <authorList>
            <person name="Ye Y.-Q."/>
            <person name="Du Z.-J."/>
        </authorList>
    </citation>
    <scope>NUCLEOTIDE SEQUENCE [LARGE SCALE GENOMIC DNA]</scope>
    <source>
        <strain evidence="9 10">A6E488</strain>
    </source>
</reference>
<dbReference type="RefSeq" id="WP_261616233.1">
    <property type="nucleotide sequence ID" value="NZ_JALIDZ010000005.1"/>
</dbReference>
<evidence type="ECO:0000256" key="5">
    <source>
        <dbReference type="ARBA" id="ARBA00023136"/>
    </source>
</evidence>
<proteinExistence type="inferred from homology"/>
<keyword evidence="9" id="KW-0378">Hydrolase</keyword>
<dbReference type="Gene3D" id="3.30.479.30">
    <property type="entry name" value="Band 7 domain"/>
    <property type="match status" value="1"/>
</dbReference>
<feature type="domain" description="Band 7" evidence="8">
    <location>
        <begin position="22"/>
        <end position="184"/>
    </location>
</feature>
<evidence type="ECO:0000256" key="6">
    <source>
        <dbReference type="PIRNR" id="PIRNR005651"/>
    </source>
</evidence>
<feature type="transmembrane region" description="Helical" evidence="7">
    <location>
        <begin position="6"/>
        <end position="28"/>
    </location>
</feature>
<name>A0AAW5QX66_9HYPH</name>
<accession>A0AAW5QX66</accession>
<comment type="function">
    <text evidence="6">HflC and HflK could regulate a protease.</text>
</comment>
<dbReference type="SMART" id="SM00244">
    <property type="entry name" value="PHB"/>
    <property type="match status" value="1"/>
</dbReference>
<organism evidence="9 10">
    <name type="scientific">Microbaculum marinisediminis</name>
    <dbReference type="NCBI Taxonomy" id="2931392"/>
    <lineage>
        <taxon>Bacteria</taxon>
        <taxon>Pseudomonadati</taxon>
        <taxon>Pseudomonadota</taxon>
        <taxon>Alphaproteobacteria</taxon>
        <taxon>Hyphomicrobiales</taxon>
        <taxon>Tepidamorphaceae</taxon>
        <taxon>Microbaculum</taxon>
    </lineage>
</organism>
<dbReference type="PRINTS" id="PR00721">
    <property type="entry name" value="STOMATIN"/>
</dbReference>
<dbReference type="InterPro" id="IPR036013">
    <property type="entry name" value="Band_7/SPFH_dom_sf"/>
</dbReference>